<dbReference type="EMBL" id="RSDW01000001">
    <property type="protein sequence ID" value="RSL18571.1"/>
    <property type="molecule type" value="Genomic_DNA"/>
</dbReference>
<keyword evidence="3" id="KW-1185">Reference proteome</keyword>
<name>A0A428MNU4_9BACT</name>
<accession>A0A428MNU4</accession>
<dbReference type="Proteomes" id="UP000269669">
    <property type="component" value="Unassembled WGS sequence"/>
</dbReference>
<dbReference type="InterPro" id="IPR036322">
    <property type="entry name" value="WD40_repeat_dom_sf"/>
</dbReference>
<feature type="region of interest" description="Disordered" evidence="1">
    <location>
        <begin position="23"/>
        <end position="46"/>
    </location>
</feature>
<comment type="caution">
    <text evidence="2">The sequence shown here is derived from an EMBL/GenBank/DDBJ whole genome shotgun (WGS) entry which is preliminary data.</text>
</comment>
<sequence>MPQFHRSGPTGYLHHLEIRQQPDKSVRGTLRSNQSCRRTPRTTGNSSTFLPSCVLLLVCEEEHRVYFYSFAKKSIVCTFTRLRRRASCVLLLVCEEEHRVYFYSFAKKSIVCTFTRLRRRASCVLLLVCEEEHRVYFYSFAKKSIVCTFTRLRRRASCVLLLVCEEEHRVYFYSFAKKSKNKTGGARPPVPLEERVRY</sequence>
<dbReference type="SUPFAM" id="SSF50978">
    <property type="entry name" value="WD40 repeat-like"/>
    <property type="match status" value="1"/>
</dbReference>
<organism evidence="2 3">
    <name type="scientific">Edaphobacter aggregans</name>
    <dbReference type="NCBI Taxonomy" id="570835"/>
    <lineage>
        <taxon>Bacteria</taxon>
        <taxon>Pseudomonadati</taxon>
        <taxon>Acidobacteriota</taxon>
        <taxon>Terriglobia</taxon>
        <taxon>Terriglobales</taxon>
        <taxon>Acidobacteriaceae</taxon>
        <taxon>Edaphobacter</taxon>
    </lineage>
</organism>
<protein>
    <submittedName>
        <fullName evidence="2">Uncharacterized protein</fullName>
    </submittedName>
</protein>
<evidence type="ECO:0000256" key="1">
    <source>
        <dbReference type="SAM" id="MobiDB-lite"/>
    </source>
</evidence>
<dbReference type="AlphaFoldDB" id="A0A428MNU4"/>
<gene>
    <name evidence="2" type="ORF">EDE15_4161</name>
</gene>
<feature type="compositionally biased region" description="Polar residues" evidence="1">
    <location>
        <begin position="30"/>
        <end position="46"/>
    </location>
</feature>
<reference evidence="2 3" key="1">
    <citation type="submission" date="2018-12" db="EMBL/GenBank/DDBJ databases">
        <title>Sequencing of bacterial isolates from soil warming experiment in Harvard Forest, Massachusetts, USA.</title>
        <authorList>
            <person name="Deangelis K."/>
        </authorList>
    </citation>
    <scope>NUCLEOTIDE SEQUENCE [LARGE SCALE GENOMIC DNA]</scope>
    <source>
        <strain evidence="2 3">EB153</strain>
    </source>
</reference>
<proteinExistence type="predicted"/>
<evidence type="ECO:0000313" key="3">
    <source>
        <dbReference type="Proteomes" id="UP000269669"/>
    </source>
</evidence>
<evidence type="ECO:0000313" key="2">
    <source>
        <dbReference type="EMBL" id="RSL18571.1"/>
    </source>
</evidence>